<sequence>MTGTPTEPPRHTPEGLQPPASGPVASWPTTPGQSGAGNTGTPSAGQEQPRWGQPGYGGSQQGASGQAAPQTGQQPQAPYSQPQPQYGQPPMMPPPQYGHQPQPGQPAPQPGQQPQAPYGQPQYGQYGYQAGPGPQQGVWAQPNYGAGAPTWYSQYGQQGPQMKAATSGVRTLAYILDTVFIFIAMVVFVFFLVALTDAAGARKTAGGIAALLVMFVGLLLPYCYFGYLDGVRGGSWGKQIFGLRVIHAATGQPIGFWKAVLRLLVLVLTNWIFCACALSILFDSSGRKRGWHDQAAEACVVQN</sequence>
<dbReference type="STRING" id="100225.SAMN05421595_2795"/>
<dbReference type="PANTHER" id="PTHR36115">
    <property type="entry name" value="PROLINE-RICH ANTIGEN HOMOLOG-RELATED"/>
    <property type="match status" value="1"/>
</dbReference>
<keyword evidence="4 7" id="KW-1133">Transmembrane helix</keyword>
<keyword evidence="10" id="KW-1185">Reference proteome</keyword>
<evidence type="ECO:0000259" key="8">
    <source>
        <dbReference type="Pfam" id="PF06271"/>
    </source>
</evidence>
<feature type="transmembrane region" description="Helical" evidence="7">
    <location>
        <begin position="172"/>
        <end position="195"/>
    </location>
</feature>
<dbReference type="InterPro" id="IPR051791">
    <property type="entry name" value="Pra-immunoreactive"/>
</dbReference>
<gene>
    <name evidence="9" type="ORF">AUCHE_09_01270</name>
</gene>
<dbReference type="Proteomes" id="UP000008495">
    <property type="component" value="Unassembled WGS sequence"/>
</dbReference>
<dbReference type="Pfam" id="PF06271">
    <property type="entry name" value="RDD"/>
    <property type="match status" value="1"/>
</dbReference>
<dbReference type="GO" id="GO:0005886">
    <property type="term" value="C:plasma membrane"/>
    <property type="evidence" value="ECO:0007669"/>
    <property type="project" value="UniProtKB-SubCell"/>
</dbReference>
<feature type="compositionally biased region" description="Low complexity" evidence="6">
    <location>
        <begin position="61"/>
        <end position="89"/>
    </location>
</feature>
<reference evidence="9 10" key="1">
    <citation type="submission" date="2012-08" db="EMBL/GenBank/DDBJ databases">
        <title>Whole genome shotgun sequence of Austwickia chelonae NBRC 105200.</title>
        <authorList>
            <person name="Yoshida I."/>
            <person name="Hosoyama A."/>
            <person name="Tsuchikane K."/>
            <person name="Katsumata H."/>
            <person name="Ando Y."/>
            <person name="Ohji S."/>
            <person name="Hamada M."/>
            <person name="Tamura T."/>
            <person name="Yamazoe A."/>
            <person name="Yamazaki S."/>
            <person name="Fujita N."/>
        </authorList>
    </citation>
    <scope>NUCLEOTIDE SEQUENCE [LARGE SCALE GENOMIC DNA]</scope>
    <source>
        <strain evidence="9 10">NBRC 105200</strain>
    </source>
</reference>
<comment type="caution">
    <text evidence="9">The sequence shown here is derived from an EMBL/GenBank/DDBJ whole genome shotgun (WGS) entry which is preliminary data.</text>
</comment>
<dbReference type="PANTHER" id="PTHR36115:SF4">
    <property type="entry name" value="MEMBRANE PROTEIN"/>
    <property type="match status" value="1"/>
</dbReference>
<organism evidence="9 10">
    <name type="scientific">Austwickia chelonae NBRC 105200</name>
    <dbReference type="NCBI Taxonomy" id="1184607"/>
    <lineage>
        <taxon>Bacteria</taxon>
        <taxon>Bacillati</taxon>
        <taxon>Actinomycetota</taxon>
        <taxon>Actinomycetes</taxon>
        <taxon>Micrococcales</taxon>
        <taxon>Dermatophilaceae</taxon>
        <taxon>Austwickia</taxon>
    </lineage>
</organism>
<evidence type="ECO:0000256" key="1">
    <source>
        <dbReference type="ARBA" id="ARBA00004651"/>
    </source>
</evidence>
<dbReference type="AlphaFoldDB" id="K6W9N2"/>
<evidence type="ECO:0000313" key="10">
    <source>
        <dbReference type="Proteomes" id="UP000008495"/>
    </source>
</evidence>
<evidence type="ECO:0000256" key="5">
    <source>
        <dbReference type="ARBA" id="ARBA00023136"/>
    </source>
</evidence>
<feature type="compositionally biased region" description="Low complexity" evidence="6">
    <location>
        <begin position="112"/>
        <end position="127"/>
    </location>
</feature>
<feature type="transmembrane region" description="Helical" evidence="7">
    <location>
        <begin position="207"/>
        <end position="227"/>
    </location>
</feature>
<name>K6W9N2_9MICO</name>
<comment type="subcellular location">
    <subcellularLocation>
        <location evidence="1">Cell membrane</location>
        <topology evidence="1">Multi-pass membrane protein</topology>
    </subcellularLocation>
</comment>
<evidence type="ECO:0000256" key="4">
    <source>
        <dbReference type="ARBA" id="ARBA00022989"/>
    </source>
</evidence>
<dbReference type="eggNOG" id="COG1714">
    <property type="taxonomic scope" value="Bacteria"/>
</dbReference>
<keyword evidence="5 7" id="KW-0472">Membrane</keyword>
<evidence type="ECO:0000256" key="6">
    <source>
        <dbReference type="SAM" id="MobiDB-lite"/>
    </source>
</evidence>
<dbReference type="EMBL" id="BAGZ01000009">
    <property type="protein sequence ID" value="GAB78522.1"/>
    <property type="molecule type" value="Genomic_DNA"/>
</dbReference>
<proteinExistence type="predicted"/>
<feature type="transmembrane region" description="Helical" evidence="7">
    <location>
        <begin position="259"/>
        <end position="282"/>
    </location>
</feature>
<feature type="domain" description="RDD" evidence="8">
    <location>
        <begin position="165"/>
        <end position="296"/>
    </location>
</feature>
<evidence type="ECO:0000256" key="7">
    <source>
        <dbReference type="SAM" id="Phobius"/>
    </source>
</evidence>
<evidence type="ECO:0000256" key="2">
    <source>
        <dbReference type="ARBA" id="ARBA00022475"/>
    </source>
</evidence>
<protein>
    <recommendedName>
        <fullName evidence="8">RDD domain-containing protein</fullName>
    </recommendedName>
</protein>
<keyword evidence="3 7" id="KW-0812">Transmembrane</keyword>
<evidence type="ECO:0000256" key="3">
    <source>
        <dbReference type="ARBA" id="ARBA00022692"/>
    </source>
</evidence>
<keyword evidence="2" id="KW-1003">Cell membrane</keyword>
<dbReference type="InterPro" id="IPR010432">
    <property type="entry name" value="RDD"/>
</dbReference>
<evidence type="ECO:0000313" key="9">
    <source>
        <dbReference type="EMBL" id="GAB78522.1"/>
    </source>
</evidence>
<accession>K6W9N2</accession>
<feature type="region of interest" description="Disordered" evidence="6">
    <location>
        <begin position="1"/>
        <end position="127"/>
    </location>
</feature>